<comment type="caution">
    <text evidence="1">The sequence shown here is derived from an EMBL/GenBank/DDBJ whole genome shotgun (WGS) entry which is preliminary data.</text>
</comment>
<sequence>MCLTVVLTLVTSPPPLPFPIRGRAPQALLLPSLYADCPHETLIITEKDTAPLFVLPGYFLSRRSLRHPSFTPAQPRVTSS</sequence>
<keyword evidence="2" id="KW-1185">Reference proteome</keyword>
<organism evidence="1 2">
    <name type="scientific">Portunus trituberculatus</name>
    <name type="common">Swimming crab</name>
    <name type="synonym">Neptunus trituberculatus</name>
    <dbReference type="NCBI Taxonomy" id="210409"/>
    <lineage>
        <taxon>Eukaryota</taxon>
        <taxon>Metazoa</taxon>
        <taxon>Ecdysozoa</taxon>
        <taxon>Arthropoda</taxon>
        <taxon>Crustacea</taxon>
        <taxon>Multicrustacea</taxon>
        <taxon>Malacostraca</taxon>
        <taxon>Eumalacostraca</taxon>
        <taxon>Eucarida</taxon>
        <taxon>Decapoda</taxon>
        <taxon>Pleocyemata</taxon>
        <taxon>Brachyura</taxon>
        <taxon>Eubrachyura</taxon>
        <taxon>Portunoidea</taxon>
        <taxon>Portunidae</taxon>
        <taxon>Portuninae</taxon>
        <taxon>Portunus</taxon>
    </lineage>
</organism>
<evidence type="ECO:0000313" key="2">
    <source>
        <dbReference type="Proteomes" id="UP000324222"/>
    </source>
</evidence>
<reference evidence="1 2" key="1">
    <citation type="submission" date="2019-05" db="EMBL/GenBank/DDBJ databases">
        <title>Another draft genome of Portunus trituberculatus and its Hox gene families provides insights of decapod evolution.</title>
        <authorList>
            <person name="Jeong J.-H."/>
            <person name="Song I."/>
            <person name="Kim S."/>
            <person name="Choi T."/>
            <person name="Kim D."/>
            <person name="Ryu S."/>
            <person name="Kim W."/>
        </authorList>
    </citation>
    <scope>NUCLEOTIDE SEQUENCE [LARGE SCALE GENOMIC DNA]</scope>
    <source>
        <tissue evidence="1">Muscle</tissue>
    </source>
</reference>
<accession>A0A5B7IU87</accession>
<dbReference type="EMBL" id="VSRR010070078">
    <property type="protein sequence ID" value="MPC85953.1"/>
    <property type="molecule type" value="Genomic_DNA"/>
</dbReference>
<evidence type="ECO:0000313" key="1">
    <source>
        <dbReference type="EMBL" id="MPC85953.1"/>
    </source>
</evidence>
<gene>
    <name evidence="1" type="ORF">E2C01_080759</name>
</gene>
<protein>
    <submittedName>
        <fullName evidence="1">Uncharacterized protein</fullName>
    </submittedName>
</protein>
<dbReference type="Proteomes" id="UP000324222">
    <property type="component" value="Unassembled WGS sequence"/>
</dbReference>
<name>A0A5B7IU87_PORTR</name>
<proteinExistence type="predicted"/>
<dbReference type="AlphaFoldDB" id="A0A5B7IU87"/>